<evidence type="ECO:0000256" key="8">
    <source>
        <dbReference type="ARBA" id="ARBA00022840"/>
    </source>
</evidence>
<keyword evidence="10 14" id="KW-0573">Peptidoglycan synthesis</keyword>
<feature type="domain" description="Mur ligase central" evidence="17">
    <location>
        <begin position="120"/>
        <end position="300"/>
    </location>
</feature>
<evidence type="ECO:0000259" key="15">
    <source>
        <dbReference type="Pfam" id="PF01225"/>
    </source>
</evidence>
<evidence type="ECO:0000256" key="9">
    <source>
        <dbReference type="ARBA" id="ARBA00022960"/>
    </source>
</evidence>
<comment type="function">
    <text evidence="14">Cell wall formation.</text>
</comment>
<keyword evidence="4 14" id="KW-0963">Cytoplasm</keyword>
<dbReference type="InterPro" id="IPR000713">
    <property type="entry name" value="Mur_ligase_N"/>
</dbReference>
<evidence type="ECO:0000256" key="11">
    <source>
        <dbReference type="ARBA" id="ARBA00023306"/>
    </source>
</evidence>
<feature type="domain" description="Mur ligase C-terminal" evidence="16">
    <location>
        <begin position="323"/>
        <end position="462"/>
    </location>
</feature>
<gene>
    <name evidence="14 18" type="primary">murC</name>
    <name evidence="18" type="ORF">KDB89_09500</name>
</gene>
<reference evidence="18 19" key="1">
    <citation type="submission" date="2021-07" db="EMBL/GenBank/DDBJ databases">
        <title>complete genome sequencing of Tessaracoccus sp.J1M15.</title>
        <authorList>
            <person name="Bae J.-W."/>
            <person name="Kim D.-y."/>
        </authorList>
    </citation>
    <scope>NUCLEOTIDE SEQUENCE [LARGE SCALE GENOMIC DNA]</scope>
    <source>
        <strain evidence="18 19">J1M15</strain>
    </source>
</reference>
<feature type="domain" description="Mur ligase N-terminal catalytic" evidence="15">
    <location>
        <begin position="18"/>
        <end position="114"/>
    </location>
</feature>
<keyword evidence="8 14" id="KW-0067">ATP-binding</keyword>
<keyword evidence="6 14" id="KW-0132">Cell division</keyword>
<dbReference type="HAMAP" id="MF_00046">
    <property type="entry name" value="MurC"/>
    <property type="match status" value="1"/>
</dbReference>
<dbReference type="EMBL" id="CP079216">
    <property type="protein sequence ID" value="QXT64348.1"/>
    <property type="molecule type" value="Genomic_DNA"/>
</dbReference>
<evidence type="ECO:0000259" key="16">
    <source>
        <dbReference type="Pfam" id="PF02875"/>
    </source>
</evidence>
<comment type="subcellular location">
    <subcellularLocation>
        <location evidence="1 14">Cytoplasm</location>
    </subcellularLocation>
</comment>
<proteinExistence type="inferred from homology"/>
<feature type="binding site" evidence="14">
    <location>
        <begin position="122"/>
        <end position="128"/>
    </location>
    <ligand>
        <name>ATP</name>
        <dbReference type="ChEBI" id="CHEBI:30616"/>
    </ligand>
</feature>
<dbReference type="Pfam" id="PF01225">
    <property type="entry name" value="Mur_ligase"/>
    <property type="match status" value="1"/>
</dbReference>
<dbReference type="PANTHER" id="PTHR43445">
    <property type="entry name" value="UDP-N-ACETYLMURAMATE--L-ALANINE LIGASE-RELATED"/>
    <property type="match status" value="1"/>
</dbReference>
<evidence type="ECO:0000256" key="10">
    <source>
        <dbReference type="ARBA" id="ARBA00022984"/>
    </source>
</evidence>
<comment type="similarity">
    <text evidence="14">Belongs to the MurCDEF family.</text>
</comment>
<evidence type="ECO:0000256" key="14">
    <source>
        <dbReference type="HAMAP-Rule" id="MF_00046"/>
    </source>
</evidence>
<dbReference type="InterPro" id="IPR050061">
    <property type="entry name" value="MurCDEF_pg_biosynth"/>
</dbReference>
<evidence type="ECO:0000256" key="2">
    <source>
        <dbReference type="ARBA" id="ARBA00004752"/>
    </source>
</evidence>
<evidence type="ECO:0000259" key="17">
    <source>
        <dbReference type="Pfam" id="PF08245"/>
    </source>
</evidence>
<dbReference type="GO" id="GO:0008763">
    <property type="term" value="F:UDP-N-acetylmuramate-L-alanine ligase activity"/>
    <property type="evidence" value="ECO:0007669"/>
    <property type="project" value="UniProtKB-EC"/>
</dbReference>
<evidence type="ECO:0000256" key="7">
    <source>
        <dbReference type="ARBA" id="ARBA00022741"/>
    </source>
</evidence>
<evidence type="ECO:0000256" key="12">
    <source>
        <dbReference type="ARBA" id="ARBA00023316"/>
    </source>
</evidence>
<comment type="catalytic activity">
    <reaction evidence="13 14">
        <text>UDP-N-acetyl-alpha-D-muramate + L-alanine + ATP = UDP-N-acetyl-alpha-D-muramoyl-L-alanine + ADP + phosphate + H(+)</text>
        <dbReference type="Rhea" id="RHEA:23372"/>
        <dbReference type="ChEBI" id="CHEBI:15378"/>
        <dbReference type="ChEBI" id="CHEBI:30616"/>
        <dbReference type="ChEBI" id="CHEBI:43474"/>
        <dbReference type="ChEBI" id="CHEBI:57972"/>
        <dbReference type="ChEBI" id="CHEBI:70757"/>
        <dbReference type="ChEBI" id="CHEBI:83898"/>
        <dbReference type="ChEBI" id="CHEBI:456216"/>
        <dbReference type="EC" id="6.3.2.8"/>
    </reaction>
</comment>
<dbReference type="InterPro" id="IPR013221">
    <property type="entry name" value="Mur_ligase_cen"/>
</dbReference>
<dbReference type="InterPro" id="IPR004101">
    <property type="entry name" value="Mur_ligase_C"/>
</dbReference>
<keyword evidence="12 14" id="KW-0961">Cell wall biogenesis/degradation</keyword>
<keyword evidence="19" id="KW-1185">Reference proteome</keyword>
<dbReference type="EC" id="6.3.2.8" evidence="3 14"/>
<dbReference type="InterPro" id="IPR005758">
    <property type="entry name" value="UDP-N-AcMur_Ala_ligase_MurC"/>
</dbReference>
<organism evidence="18 19">
    <name type="scientific">Tessaracoccus palaemonis</name>
    <dbReference type="NCBI Taxonomy" id="2829499"/>
    <lineage>
        <taxon>Bacteria</taxon>
        <taxon>Bacillati</taxon>
        <taxon>Actinomycetota</taxon>
        <taxon>Actinomycetes</taxon>
        <taxon>Propionibacteriales</taxon>
        <taxon>Propionibacteriaceae</taxon>
        <taxon>Tessaracoccus</taxon>
    </lineage>
</organism>
<evidence type="ECO:0000256" key="1">
    <source>
        <dbReference type="ARBA" id="ARBA00004496"/>
    </source>
</evidence>
<comment type="pathway">
    <text evidence="2 14">Cell wall biogenesis; peptidoglycan biosynthesis.</text>
</comment>
<dbReference type="Pfam" id="PF08245">
    <property type="entry name" value="Mur_ligase_M"/>
    <property type="match status" value="1"/>
</dbReference>
<dbReference type="RefSeq" id="WP_219084271.1">
    <property type="nucleotide sequence ID" value="NZ_CP079216.1"/>
</dbReference>
<sequence length="484" mass="51097">MMLLSPVEVVDARDVGPVHFIAAGGSGMSGVARLYAELGVPTTGSDQSDSRALRSLERVGVRTWVGHDVGHLGDAETVVISSAIREDNVELAEARRRGLRVWHRSAALAALMLGRRGVAIAGTHGKTTTTAMTATMLSGAGRDPSYVIGGALSTSGVSSELGSGDAFVVEADESDASFLQYPTEIAVITNVEADHLVNWGTPEAYAEGFHEFATGPSVRHVVINVDDAGSRALADRLRAEGREVITYGEAADADVRFDDVRALASGGVTATLTYGQESGPLTLQVPGNHNLKNASAAYAVGRLLGLTHDDAVAALGRFVGTLRRFQLITDTAGIRVYDDYAHHPTEIHAALSAARRATEAGNEATGLNGRLIACFQPHLYSRTMDFVEEFGEVMTEPDIAVINDICGAREDPIPGVTGELVVDSARRHGQENLVYVKDKYDLPEALNDIARPGDLIITLGCGDVTIVGPLLATLLADRPEASAP</sequence>
<name>A0ABX8SQF0_9ACTN</name>
<evidence type="ECO:0000313" key="18">
    <source>
        <dbReference type="EMBL" id="QXT64348.1"/>
    </source>
</evidence>
<evidence type="ECO:0000313" key="19">
    <source>
        <dbReference type="Proteomes" id="UP000824504"/>
    </source>
</evidence>
<evidence type="ECO:0000256" key="3">
    <source>
        <dbReference type="ARBA" id="ARBA00012211"/>
    </source>
</evidence>
<evidence type="ECO:0000256" key="4">
    <source>
        <dbReference type="ARBA" id="ARBA00022490"/>
    </source>
</evidence>
<dbReference type="NCBIfam" id="TIGR01082">
    <property type="entry name" value="murC"/>
    <property type="match status" value="1"/>
</dbReference>
<keyword evidence="5 14" id="KW-0436">Ligase</keyword>
<keyword evidence="11 14" id="KW-0131">Cell cycle</keyword>
<evidence type="ECO:0000256" key="5">
    <source>
        <dbReference type="ARBA" id="ARBA00022598"/>
    </source>
</evidence>
<dbReference type="PANTHER" id="PTHR43445:SF3">
    <property type="entry name" value="UDP-N-ACETYLMURAMATE--L-ALANINE LIGASE"/>
    <property type="match status" value="1"/>
</dbReference>
<dbReference type="Proteomes" id="UP000824504">
    <property type="component" value="Chromosome"/>
</dbReference>
<dbReference type="Pfam" id="PF02875">
    <property type="entry name" value="Mur_ligase_C"/>
    <property type="match status" value="1"/>
</dbReference>
<evidence type="ECO:0000256" key="6">
    <source>
        <dbReference type="ARBA" id="ARBA00022618"/>
    </source>
</evidence>
<keyword evidence="9 14" id="KW-0133">Cell shape</keyword>
<keyword evidence="7 14" id="KW-0547">Nucleotide-binding</keyword>
<accession>A0ABX8SQF0</accession>
<evidence type="ECO:0000256" key="13">
    <source>
        <dbReference type="ARBA" id="ARBA00047833"/>
    </source>
</evidence>
<protein>
    <recommendedName>
        <fullName evidence="3 14">UDP-N-acetylmuramate--L-alanine ligase</fullName>
        <ecNumber evidence="3 14">6.3.2.8</ecNumber>
    </recommendedName>
    <alternativeName>
        <fullName evidence="14">UDP-N-acetylmuramoyl-L-alanine synthetase</fullName>
    </alternativeName>
</protein>